<dbReference type="AlphaFoldDB" id="A0A8S1E3I5"/>
<name>A0A8S1E3I5_9INSE</name>
<dbReference type="SUPFAM" id="SSF103657">
    <property type="entry name" value="BAR/IMD domain-like"/>
    <property type="match status" value="1"/>
</dbReference>
<keyword evidence="2" id="KW-1185">Reference proteome</keyword>
<feature type="non-terminal residue" evidence="1">
    <location>
        <position position="71"/>
    </location>
</feature>
<sequence>MGFSTELQGQGAHEVLLQRQDAELRLLDTMRRCLASKLKCDREFAQGVAGVAAQATKRDWNDELPDSTLAK</sequence>
<dbReference type="Gene3D" id="1.20.1270.60">
    <property type="entry name" value="Arfaptin homology (AH) domain/BAR domain"/>
    <property type="match status" value="1"/>
</dbReference>
<dbReference type="OrthoDB" id="546826at2759"/>
<accession>A0A8S1E3I5</accession>
<dbReference type="InterPro" id="IPR027267">
    <property type="entry name" value="AH/BAR_dom_sf"/>
</dbReference>
<gene>
    <name evidence="1" type="ORF">CLODIP_2_CD15037</name>
</gene>
<evidence type="ECO:0000313" key="2">
    <source>
        <dbReference type="Proteomes" id="UP000494165"/>
    </source>
</evidence>
<proteinExistence type="predicted"/>
<comment type="caution">
    <text evidence="1">The sequence shown here is derived from an EMBL/GenBank/DDBJ whole genome shotgun (WGS) entry which is preliminary data.</text>
</comment>
<dbReference type="EMBL" id="CADEPI010000846">
    <property type="protein sequence ID" value="CAB3388653.1"/>
    <property type="molecule type" value="Genomic_DNA"/>
</dbReference>
<dbReference type="Proteomes" id="UP000494165">
    <property type="component" value="Unassembled WGS sequence"/>
</dbReference>
<reference evidence="1 2" key="1">
    <citation type="submission" date="2020-04" db="EMBL/GenBank/DDBJ databases">
        <authorList>
            <person name="Alioto T."/>
            <person name="Alioto T."/>
            <person name="Gomez Garrido J."/>
        </authorList>
    </citation>
    <scope>NUCLEOTIDE SEQUENCE [LARGE SCALE GENOMIC DNA]</scope>
</reference>
<organism evidence="1 2">
    <name type="scientific">Cloeon dipterum</name>
    <dbReference type="NCBI Taxonomy" id="197152"/>
    <lineage>
        <taxon>Eukaryota</taxon>
        <taxon>Metazoa</taxon>
        <taxon>Ecdysozoa</taxon>
        <taxon>Arthropoda</taxon>
        <taxon>Hexapoda</taxon>
        <taxon>Insecta</taxon>
        <taxon>Pterygota</taxon>
        <taxon>Palaeoptera</taxon>
        <taxon>Ephemeroptera</taxon>
        <taxon>Pisciforma</taxon>
        <taxon>Baetidae</taxon>
        <taxon>Cloeon</taxon>
    </lineage>
</organism>
<evidence type="ECO:0000313" key="1">
    <source>
        <dbReference type="EMBL" id="CAB3388653.1"/>
    </source>
</evidence>
<protein>
    <submittedName>
        <fullName evidence="1">Uncharacterized protein</fullName>
    </submittedName>
</protein>